<name>A0A2G2V8Q5_CAPBA</name>
<evidence type="ECO:0000313" key="5">
    <source>
        <dbReference type="Proteomes" id="UP000224567"/>
    </source>
</evidence>
<dbReference type="GO" id="GO:0006635">
    <property type="term" value="P:fatty acid beta-oxidation"/>
    <property type="evidence" value="ECO:0007669"/>
    <property type="project" value="TreeGrafter"/>
</dbReference>
<dbReference type="Proteomes" id="UP000224567">
    <property type="component" value="Unassembled WGS sequence"/>
</dbReference>
<reference evidence="4 5" key="1">
    <citation type="journal article" date="2017" name="Genome Biol.">
        <title>New reference genome sequences of hot pepper reveal the massive evolution of plant disease-resistance genes by retroduplication.</title>
        <authorList>
            <person name="Kim S."/>
            <person name="Park J."/>
            <person name="Yeom S.I."/>
            <person name="Kim Y.M."/>
            <person name="Seo E."/>
            <person name="Kim K.T."/>
            <person name="Kim M.S."/>
            <person name="Lee J.M."/>
            <person name="Cheong K."/>
            <person name="Shin H.S."/>
            <person name="Kim S.B."/>
            <person name="Han K."/>
            <person name="Lee J."/>
            <person name="Park M."/>
            <person name="Lee H.A."/>
            <person name="Lee H.Y."/>
            <person name="Lee Y."/>
            <person name="Oh S."/>
            <person name="Lee J.H."/>
            <person name="Choi E."/>
            <person name="Choi E."/>
            <person name="Lee S.E."/>
            <person name="Jeon J."/>
            <person name="Kim H."/>
            <person name="Choi G."/>
            <person name="Song H."/>
            <person name="Lee J."/>
            <person name="Lee S.C."/>
            <person name="Kwon J.K."/>
            <person name="Lee H.Y."/>
            <person name="Koo N."/>
            <person name="Hong Y."/>
            <person name="Kim R.W."/>
            <person name="Kang W.H."/>
            <person name="Huh J.H."/>
            <person name="Kang B.C."/>
            <person name="Yang T.J."/>
            <person name="Lee Y.H."/>
            <person name="Bennetzen J.L."/>
            <person name="Choi D."/>
        </authorList>
    </citation>
    <scope>NUCLEOTIDE SEQUENCE [LARGE SCALE GENOMIC DNA]</scope>
    <source>
        <strain evidence="5">cv. PBC81</strain>
    </source>
</reference>
<keyword evidence="5" id="KW-1185">Reference proteome</keyword>
<evidence type="ECO:0000313" key="4">
    <source>
        <dbReference type="EMBL" id="PHT29329.1"/>
    </source>
</evidence>
<dbReference type="PANTHER" id="PTHR23309:SF31">
    <property type="entry name" value="GLYOXYSOMAL FATTY ACID BETA-OXIDATION MULTIFUNCTIONAL PROTEIN MFP-A-LIKE"/>
    <property type="match status" value="1"/>
</dbReference>
<sequence length="310" mass="34895">MLQQQINSDKFEEFSSTKQLVMYDVVSSDTVSVSSLGKRSMIEEPIKKKNPVVVKISPWTLCDLIGFNVAMATEAQFLAKLSIKDIVEMIVLPSFNEACRLLAKCIVVKAADLDIASVIGMGFPPYRSDPSEYKFSPKYYHRNDLAMVTKVMELTSENVYGIVSSAIMKFLNTNCVVAGSKRDLDSQLKTICSNFMVLIMSQHEEKVMKESKRNNSHSDDVGYVESEIVDPSINMGNMLPEFERSAEISQVVDYQNYKVGGTFENSNLTAKIMETRSPFTERKDNESVDLRPSTIRSKGIMLEEQSVECY</sequence>
<dbReference type="AlphaFoldDB" id="A0A2G2V8Q5"/>
<dbReference type="GO" id="GO:0016829">
    <property type="term" value="F:lyase activity"/>
    <property type="evidence" value="ECO:0007669"/>
    <property type="project" value="UniProtKB-KW"/>
</dbReference>
<dbReference type="GO" id="GO:0005777">
    <property type="term" value="C:peroxisome"/>
    <property type="evidence" value="ECO:0007669"/>
    <property type="project" value="TreeGrafter"/>
</dbReference>
<dbReference type="EMBL" id="MLFT02000124">
    <property type="protein sequence ID" value="PHT29329.1"/>
    <property type="molecule type" value="Genomic_DNA"/>
</dbReference>
<gene>
    <name evidence="4" type="ORF">CQW23_31074</name>
</gene>
<evidence type="ECO:0000256" key="2">
    <source>
        <dbReference type="ARBA" id="ARBA00023239"/>
    </source>
</evidence>
<dbReference type="GO" id="GO:0016853">
    <property type="term" value="F:isomerase activity"/>
    <property type="evidence" value="ECO:0007669"/>
    <property type="project" value="UniProtKB-KW"/>
</dbReference>
<dbReference type="OrthoDB" id="1737132at2759"/>
<dbReference type="GO" id="GO:0003857">
    <property type="term" value="F:(3S)-3-hydroxyacyl-CoA dehydrogenase (NAD+) activity"/>
    <property type="evidence" value="ECO:0007669"/>
    <property type="project" value="TreeGrafter"/>
</dbReference>
<accession>A0A2G2V8Q5</accession>
<dbReference type="PANTHER" id="PTHR23309">
    <property type="entry name" value="3-HYDROXYACYL-COA DEHYROGENASE"/>
    <property type="match status" value="1"/>
</dbReference>
<dbReference type="InterPro" id="IPR008927">
    <property type="entry name" value="6-PGluconate_DH-like_C_sf"/>
</dbReference>
<keyword evidence="2" id="KW-0456">Lyase</keyword>
<keyword evidence="1" id="KW-0413">Isomerase</keyword>
<reference evidence="5" key="2">
    <citation type="journal article" date="2017" name="J. Anim. Genet.">
        <title>Multiple reference genome sequences of hot pepper reveal the massive evolution of plant disease resistance genes by retroduplication.</title>
        <authorList>
            <person name="Kim S."/>
            <person name="Park J."/>
            <person name="Yeom S.-I."/>
            <person name="Kim Y.-M."/>
            <person name="Seo E."/>
            <person name="Kim K.-T."/>
            <person name="Kim M.-S."/>
            <person name="Lee J.M."/>
            <person name="Cheong K."/>
            <person name="Shin H.-S."/>
            <person name="Kim S.-B."/>
            <person name="Han K."/>
            <person name="Lee J."/>
            <person name="Park M."/>
            <person name="Lee H.-A."/>
            <person name="Lee H.-Y."/>
            <person name="Lee Y."/>
            <person name="Oh S."/>
            <person name="Lee J.H."/>
            <person name="Choi E."/>
            <person name="Choi E."/>
            <person name="Lee S.E."/>
            <person name="Jeon J."/>
            <person name="Kim H."/>
            <person name="Choi G."/>
            <person name="Song H."/>
            <person name="Lee J."/>
            <person name="Lee S.-C."/>
            <person name="Kwon J.-K."/>
            <person name="Lee H.-Y."/>
            <person name="Koo N."/>
            <person name="Hong Y."/>
            <person name="Kim R.W."/>
            <person name="Kang W.-H."/>
            <person name="Huh J.H."/>
            <person name="Kang B.-C."/>
            <person name="Yang T.-J."/>
            <person name="Lee Y.-H."/>
            <person name="Bennetzen J.L."/>
            <person name="Choi D."/>
        </authorList>
    </citation>
    <scope>NUCLEOTIDE SEQUENCE [LARGE SCALE GENOMIC DNA]</scope>
    <source>
        <strain evidence="5">cv. PBC81</strain>
    </source>
</reference>
<proteinExistence type="predicted"/>
<dbReference type="Gene3D" id="1.10.1040.50">
    <property type="match status" value="1"/>
</dbReference>
<comment type="caution">
    <text evidence="4">The sequence shown here is derived from an EMBL/GenBank/DDBJ whole genome shotgun (WGS) entry which is preliminary data.</text>
</comment>
<organism evidence="4 5">
    <name type="scientific">Capsicum baccatum</name>
    <name type="common">Peruvian pepper</name>
    <dbReference type="NCBI Taxonomy" id="33114"/>
    <lineage>
        <taxon>Eukaryota</taxon>
        <taxon>Viridiplantae</taxon>
        <taxon>Streptophyta</taxon>
        <taxon>Embryophyta</taxon>
        <taxon>Tracheophyta</taxon>
        <taxon>Spermatophyta</taxon>
        <taxon>Magnoliopsida</taxon>
        <taxon>eudicotyledons</taxon>
        <taxon>Gunneridae</taxon>
        <taxon>Pentapetalae</taxon>
        <taxon>asterids</taxon>
        <taxon>lamiids</taxon>
        <taxon>Solanales</taxon>
        <taxon>Solanaceae</taxon>
        <taxon>Solanoideae</taxon>
        <taxon>Capsiceae</taxon>
        <taxon>Capsicum</taxon>
    </lineage>
</organism>
<evidence type="ECO:0000256" key="1">
    <source>
        <dbReference type="ARBA" id="ARBA00023235"/>
    </source>
</evidence>
<evidence type="ECO:0000256" key="3">
    <source>
        <dbReference type="ARBA" id="ARBA00023268"/>
    </source>
</evidence>
<dbReference type="SUPFAM" id="SSF48179">
    <property type="entry name" value="6-phosphogluconate dehydrogenase C-terminal domain-like"/>
    <property type="match status" value="1"/>
</dbReference>
<protein>
    <submittedName>
        <fullName evidence="4">Uncharacterized protein</fullName>
    </submittedName>
</protein>
<keyword evidence="3" id="KW-0511">Multifunctional enzyme</keyword>
<dbReference type="STRING" id="33114.A0A2G2V8Q5"/>